<feature type="transmembrane region" description="Helical" evidence="1">
    <location>
        <begin position="116"/>
        <end position="136"/>
    </location>
</feature>
<gene>
    <name evidence="2" type="ordered locus">Oweho_2444</name>
</gene>
<dbReference type="KEGG" id="oho:Oweho_2444"/>
<feature type="transmembrane region" description="Helical" evidence="1">
    <location>
        <begin position="198"/>
        <end position="225"/>
    </location>
</feature>
<protein>
    <recommendedName>
        <fullName evidence="4">Glycosyltransferase RgtA/B/C/D-like domain-containing protein</fullName>
    </recommendedName>
</protein>
<keyword evidence="1" id="KW-1133">Transmembrane helix</keyword>
<feature type="transmembrane region" description="Helical" evidence="1">
    <location>
        <begin position="296"/>
        <end position="314"/>
    </location>
</feature>
<dbReference type="eggNOG" id="COG1807">
    <property type="taxonomic scope" value="Bacteria"/>
</dbReference>
<name>G8R749_OWEHD</name>
<dbReference type="Proteomes" id="UP000005631">
    <property type="component" value="Chromosome"/>
</dbReference>
<proteinExistence type="predicted"/>
<feature type="transmembrane region" description="Helical" evidence="1">
    <location>
        <begin position="380"/>
        <end position="399"/>
    </location>
</feature>
<dbReference type="OrthoDB" id="136762at2"/>
<evidence type="ECO:0000313" key="2">
    <source>
        <dbReference type="EMBL" id="AEV33414.1"/>
    </source>
</evidence>
<dbReference type="AlphaFoldDB" id="G8R749"/>
<dbReference type="HOGENOM" id="CLU_030340_0_0_10"/>
<keyword evidence="3" id="KW-1185">Reference proteome</keyword>
<accession>G8R749</accession>
<feature type="transmembrane region" description="Helical" evidence="1">
    <location>
        <begin position="237"/>
        <end position="255"/>
    </location>
</feature>
<feature type="transmembrane region" description="Helical" evidence="1">
    <location>
        <begin position="85"/>
        <end position="104"/>
    </location>
</feature>
<feature type="transmembrane region" description="Helical" evidence="1">
    <location>
        <begin position="347"/>
        <end position="368"/>
    </location>
</feature>
<feature type="transmembrane region" description="Helical" evidence="1">
    <location>
        <begin position="142"/>
        <end position="162"/>
    </location>
</feature>
<dbReference type="RefSeq" id="WP_014202763.1">
    <property type="nucleotide sequence ID" value="NC_016599.1"/>
</dbReference>
<feature type="transmembrane region" description="Helical" evidence="1">
    <location>
        <begin position="321"/>
        <end position="341"/>
    </location>
</feature>
<evidence type="ECO:0000256" key="1">
    <source>
        <dbReference type="SAM" id="Phobius"/>
    </source>
</evidence>
<evidence type="ECO:0008006" key="4">
    <source>
        <dbReference type="Google" id="ProtNLM"/>
    </source>
</evidence>
<sequence>MKKNSRVFYITYSLLCIISAISFLRLSIWNSKPVIDWDISQYYTYLPATFIYQDFHFEDQDSLWHKAHFKHAVIDGTTLPVKMTYGASICYAPFFLAAHGYALYNDTHSADAFSKPYKIGLLASSLVFALIGLWYLGNWLQFYVSSFIASVVTVALFIGTNLPHYTFVEPMSHAYGFALFSALLYFFYKYRIRQSMSLAIGLGLLAGLLVLLRPTNIVLLLFPLISLFFQRKQHDPLIILKHALIAGLLAILLWVPQFVYWKHMTGHWFFYSYNEEGFFFSDPKLWKGLFSYRKGWFIYSPLLFLALPGFYFLFKKNRTTATASLITLFVGLWITFSWWCWWYGGSFGARALIEYLPFMGLSIASLLAAVAKKGILPSTLTYTLIVVASILSLHFNILYSKGLIHPDSMSKALFWEQITEDNFVKNYPELLDPPDYDKAKRNEGF</sequence>
<dbReference type="STRING" id="926562.Oweho_2444"/>
<keyword evidence="1" id="KW-0472">Membrane</keyword>
<feature type="transmembrane region" description="Helical" evidence="1">
    <location>
        <begin position="174"/>
        <end position="192"/>
    </location>
</feature>
<dbReference type="EMBL" id="CP003156">
    <property type="protein sequence ID" value="AEV33414.1"/>
    <property type="molecule type" value="Genomic_DNA"/>
</dbReference>
<feature type="transmembrane region" description="Helical" evidence="1">
    <location>
        <begin position="7"/>
        <end position="28"/>
    </location>
</feature>
<keyword evidence="1" id="KW-0812">Transmembrane</keyword>
<organism evidence="2 3">
    <name type="scientific">Owenweeksia hongkongensis (strain DSM 17368 / CIP 108786 / JCM 12287 / NRRL B-23963 / UST20020801)</name>
    <dbReference type="NCBI Taxonomy" id="926562"/>
    <lineage>
        <taxon>Bacteria</taxon>
        <taxon>Pseudomonadati</taxon>
        <taxon>Bacteroidota</taxon>
        <taxon>Flavobacteriia</taxon>
        <taxon>Flavobacteriales</taxon>
        <taxon>Owenweeksiaceae</taxon>
        <taxon>Owenweeksia</taxon>
    </lineage>
</organism>
<evidence type="ECO:0000313" key="3">
    <source>
        <dbReference type="Proteomes" id="UP000005631"/>
    </source>
</evidence>
<reference evidence="2 3" key="1">
    <citation type="journal article" date="2012" name="Stand. Genomic Sci.">
        <title>Genome sequence of the orange-pigmented seawater bacterium Owenweeksia hongkongensis type strain (UST20020801(T)).</title>
        <authorList>
            <person name="Riedel T."/>
            <person name="Held B."/>
            <person name="Nolan M."/>
            <person name="Lucas S."/>
            <person name="Lapidus A."/>
            <person name="Tice H."/>
            <person name="Del Rio T.G."/>
            <person name="Cheng J.F."/>
            <person name="Han C."/>
            <person name="Tapia R."/>
            <person name="Goodwin L.A."/>
            <person name="Pitluck S."/>
            <person name="Liolios K."/>
            <person name="Mavromatis K."/>
            <person name="Pagani I."/>
            <person name="Ivanova N."/>
            <person name="Mikhailova N."/>
            <person name="Pati A."/>
            <person name="Chen A."/>
            <person name="Palaniappan K."/>
            <person name="Rohde M."/>
            <person name="Tindall B.J."/>
            <person name="Detter J.C."/>
            <person name="Goker M."/>
            <person name="Woyke T."/>
            <person name="Bristow J."/>
            <person name="Eisen J.A."/>
            <person name="Markowitz V."/>
            <person name="Hugenholtz P."/>
            <person name="Klenk H.P."/>
            <person name="Kyrpides N.C."/>
        </authorList>
    </citation>
    <scope>NUCLEOTIDE SEQUENCE</scope>
    <source>
        <strain evidence="3">DSM 17368 / JCM 12287 / NRRL B-23963</strain>
    </source>
</reference>